<keyword evidence="4" id="KW-1185">Reference proteome</keyword>
<dbReference type="Pfam" id="PF24802">
    <property type="entry name" value="DUF7703"/>
    <property type="match status" value="1"/>
</dbReference>
<keyword evidence="1" id="KW-0812">Transmembrane</keyword>
<dbReference type="PANTHER" id="PTHR37013:SF3">
    <property type="entry name" value="INTEGRAL MEMBRANE PROTEIN (AFU_ORTHOLOGUE AFUA_1G05950)"/>
    <property type="match status" value="1"/>
</dbReference>
<feature type="transmembrane region" description="Helical" evidence="1">
    <location>
        <begin position="162"/>
        <end position="180"/>
    </location>
</feature>
<feature type="transmembrane region" description="Helical" evidence="1">
    <location>
        <begin position="123"/>
        <end position="142"/>
    </location>
</feature>
<evidence type="ECO:0000256" key="1">
    <source>
        <dbReference type="SAM" id="Phobius"/>
    </source>
</evidence>
<organism evidence="3 4">
    <name type="scientific">Melanomma pulvis-pyrius CBS 109.77</name>
    <dbReference type="NCBI Taxonomy" id="1314802"/>
    <lineage>
        <taxon>Eukaryota</taxon>
        <taxon>Fungi</taxon>
        <taxon>Dikarya</taxon>
        <taxon>Ascomycota</taxon>
        <taxon>Pezizomycotina</taxon>
        <taxon>Dothideomycetes</taxon>
        <taxon>Pleosporomycetidae</taxon>
        <taxon>Pleosporales</taxon>
        <taxon>Melanommataceae</taxon>
        <taxon>Melanomma</taxon>
    </lineage>
</organism>
<dbReference type="InterPro" id="IPR056120">
    <property type="entry name" value="DUF7703"/>
</dbReference>
<dbReference type="PANTHER" id="PTHR37013">
    <property type="entry name" value="INTEGRAL MEMBRANE PROTEIN (AFU_ORTHOLOGUE AFUA_1G05950)-RELATED"/>
    <property type="match status" value="1"/>
</dbReference>
<keyword evidence="1" id="KW-0472">Membrane</keyword>
<feature type="transmembrane region" description="Helical" evidence="1">
    <location>
        <begin position="51"/>
        <end position="72"/>
    </location>
</feature>
<keyword evidence="1" id="KW-1133">Transmembrane helix</keyword>
<proteinExistence type="predicted"/>
<reference evidence="3" key="1">
    <citation type="journal article" date="2020" name="Stud. Mycol.">
        <title>101 Dothideomycetes genomes: a test case for predicting lifestyles and emergence of pathogens.</title>
        <authorList>
            <person name="Haridas S."/>
            <person name="Albert R."/>
            <person name="Binder M."/>
            <person name="Bloem J."/>
            <person name="Labutti K."/>
            <person name="Salamov A."/>
            <person name="Andreopoulos B."/>
            <person name="Baker S."/>
            <person name="Barry K."/>
            <person name="Bills G."/>
            <person name="Bluhm B."/>
            <person name="Cannon C."/>
            <person name="Castanera R."/>
            <person name="Culley D."/>
            <person name="Daum C."/>
            <person name="Ezra D."/>
            <person name="Gonzalez J."/>
            <person name="Henrissat B."/>
            <person name="Kuo A."/>
            <person name="Liang C."/>
            <person name="Lipzen A."/>
            <person name="Lutzoni F."/>
            <person name="Magnuson J."/>
            <person name="Mondo S."/>
            <person name="Nolan M."/>
            <person name="Ohm R."/>
            <person name="Pangilinan J."/>
            <person name="Park H.-J."/>
            <person name="Ramirez L."/>
            <person name="Alfaro M."/>
            <person name="Sun H."/>
            <person name="Tritt A."/>
            <person name="Yoshinaga Y."/>
            <person name="Zwiers L.-H."/>
            <person name="Turgeon B."/>
            <person name="Goodwin S."/>
            <person name="Spatafora J."/>
            <person name="Crous P."/>
            <person name="Grigoriev I."/>
        </authorList>
    </citation>
    <scope>NUCLEOTIDE SEQUENCE</scope>
    <source>
        <strain evidence="3">CBS 109.77</strain>
    </source>
</reference>
<protein>
    <recommendedName>
        <fullName evidence="2">DUF7703 domain-containing protein</fullName>
    </recommendedName>
</protein>
<accession>A0A6A6XHX9</accession>
<feature type="transmembrane region" description="Helical" evidence="1">
    <location>
        <begin position="201"/>
        <end position="226"/>
    </location>
</feature>
<dbReference type="OrthoDB" id="405906at2759"/>
<evidence type="ECO:0000259" key="2">
    <source>
        <dbReference type="Pfam" id="PF24802"/>
    </source>
</evidence>
<sequence>MNDGMSSPDNRFTGRYDSNTLTVIICSALALYNALELMLLIFTTFHAYRGLYFWSLVLASFGIIPYVLGFAIEYFRLSYLALGIAIDTIGWSLMVTGQSVVLYSRLWLVFGGGHRRLLQAIKWMIIVDGVLFHGTTAVVVYGSHFSADSRTFGWAYNYIERVQMVGFCIQEFILSGLYIWKALDIIRVSERKRSRHLMWQLMAMNVIVISLDIALLTIEFLSFHVLQQTFKGLAYSVKLKLELVVLNKLVELSGSSPNNRATTITFGDTNDFLDPTKTVWDITRFTPAFSNSSQKYPKWMSDLEKSGLRRIESTYSPPNSAWVHKRSNTMTSDENEYFPDVIQPVSTIPDPRLDAREKGSATDLLYADAVRRIATPG</sequence>
<dbReference type="AlphaFoldDB" id="A0A6A6XHX9"/>
<name>A0A6A6XHX9_9PLEO</name>
<evidence type="ECO:0000313" key="4">
    <source>
        <dbReference type="Proteomes" id="UP000799757"/>
    </source>
</evidence>
<feature type="transmembrane region" description="Helical" evidence="1">
    <location>
        <begin position="20"/>
        <end position="42"/>
    </location>
</feature>
<feature type="transmembrane region" description="Helical" evidence="1">
    <location>
        <begin position="78"/>
        <end position="103"/>
    </location>
</feature>
<feature type="domain" description="DUF7703" evidence="2">
    <location>
        <begin position="20"/>
        <end position="254"/>
    </location>
</feature>
<dbReference type="EMBL" id="MU001851">
    <property type="protein sequence ID" value="KAF2795683.1"/>
    <property type="molecule type" value="Genomic_DNA"/>
</dbReference>
<gene>
    <name evidence="3" type="ORF">K505DRAFT_335824</name>
</gene>
<evidence type="ECO:0000313" key="3">
    <source>
        <dbReference type="EMBL" id="KAF2795683.1"/>
    </source>
</evidence>
<dbReference type="Proteomes" id="UP000799757">
    <property type="component" value="Unassembled WGS sequence"/>
</dbReference>